<evidence type="ECO:0000313" key="2">
    <source>
        <dbReference type="EMBL" id="JAB69637.1"/>
    </source>
</evidence>
<dbReference type="AlphaFoldDB" id="V5H5S7"/>
<reference evidence="2" key="1">
    <citation type="journal article" date="2015" name="Sci. Rep.">
        <title>Tissue- and time-dependent transcription in Ixodes ricinus salivary glands and midguts when blood feeding on the vertebrate host.</title>
        <authorList>
            <person name="Kotsyfakis M."/>
            <person name="Schwarz A."/>
            <person name="Erhart J."/>
            <person name="Ribeiro J.M."/>
        </authorList>
    </citation>
    <scope>NUCLEOTIDE SEQUENCE</scope>
    <source>
        <tissue evidence="2">Salivary gland and midgut</tissue>
    </source>
</reference>
<feature type="region of interest" description="Disordered" evidence="1">
    <location>
        <begin position="35"/>
        <end position="130"/>
    </location>
</feature>
<name>V5H5S7_IXORI</name>
<accession>V5H5S7</accession>
<proteinExistence type="evidence at transcript level"/>
<sequence length="130" mass="14005">MDVMAALRVLQATRPEIIAASLAAAPHSAQLAAGRDLAAGPSRDSYGSPGDYELSRGGYESSLECYEGHRDDFGSSDDEDLDGVPADHLDDLDPLPMQGRSLDDDLYMPPAKFPRGMPPDQRDPPSFGWN</sequence>
<protein>
    <submittedName>
        <fullName evidence="2">Uncharacterized protein</fullName>
    </submittedName>
</protein>
<organism evidence="2">
    <name type="scientific">Ixodes ricinus</name>
    <name type="common">Common tick</name>
    <name type="synonym">Acarus ricinus</name>
    <dbReference type="NCBI Taxonomy" id="34613"/>
    <lineage>
        <taxon>Eukaryota</taxon>
        <taxon>Metazoa</taxon>
        <taxon>Ecdysozoa</taxon>
        <taxon>Arthropoda</taxon>
        <taxon>Chelicerata</taxon>
        <taxon>Arachnida</taxon>
        <taxon>Acari</taxon>
        <taxon>Parasitiformes</taxon>
        <taxon>Ixodida</taxon>
        <taxon>Ixodoidea</taxon>
        <taxon>Ixodidae</taxon>
        <taxon>Ixodinae</taxon>
        <taxon>Ixodes</taxon>
    </lineage>
</organism>
<dbReference type="EMBL" id="GANP01014831">
    <property type="protein sequence ID" value="JAB69637.1"/>
    <property type="molecule type" value="mRNA"/>
</dbReference>
<evidence type="ECO:0000256" key="1">
    <source>
        <dbReference type="SAM" id="MobiDB-lite"/>
    </source>
</evidence>